<reference evidence="2" key="3">
    <citation type="submission" date="2025-09" db="UniProtKB">
        <authorList>
            <consortium name="Ensembl"/>
        </authorList>
    </citation>
    <scope>IDENTIFICATION</scope>
</reference>
<keyword evidence="3" id="KW-1185">Reference proteome</keyword>
<name>A0A9L0J749_EQUAS</name>
<proteinExistence type="predicted"/>
<protein>
    <submittedName>
        <fullName evidence="2">Uncharacterized protein</fullName>
    </submittedName>
</protein>
<evidence type="ECO:0000313" key="3">
    <source>
        <dbReference type="Proteomes" id="UP000694387"/>
    </source>
</evidence>
<reference evidence="2 3" key="1">
    <citation type="journal article" date="2020" name="Nat. Commun.">
        <title>Donkey genomes provide new insights into domestication and selection for coat color.</title>
        <authorList>
            <person name="Wang"/>
            <person name="C."/>
            <person name="Li"/>
            <person name="H."/>
            <person name="Guo"/>
            <person name="Y."/>
            <person name="Huang"/>
            <person name="J."/>
            <person name="Sun"/>
            <person name="Y."/>
            <person name="Min"/>
            <person name="J."/>
            <person name="Wang"/>
            <person name="J."/>
            <person name="Fang"/>
            <person name="X."/>
            <person name="Zhao"/>
            <person name="Z."/>
            <person name="Wang"/>
            <person name="S."/>
            <person name="Zhang"/>
            <person name="Y."/>
            <person name="Liu"/>
            <person name="Q."/>
            <person name="Jiang"/>
            <person name="Q."/>
            <person name="Wang"/>
            <person name="X."/>
            <person name="Guo"/>
            <person name="Y."/>
            <person name="Yang"/>
            <person name="C."/>
            <person name="Wang"/>
            <person name="Y."/>
            <person name="Tian"/>
            <person name="F."/>
            <person name="Zhuang"/>
            <person name="G."/>
            <person name="Fan"/>
            <person name="Y."/>
            <person name="Gao"/>
            <person name="Q."/>
            <person name="Li"/>
            <person name="Y."/>
            <person name="Ju"/>
            <person name="Z."/>
            <person name="Li"/>
            <person name="J."/>
            <person name="Li"/>
            <person name="R."/>
            <person name="Hou"/>
            <person name="M."/>
            <person name="Yang"/>
            <person name="G."/>
            <person name="Liu"/>
            <person name="G."/>
            <person name="Liu"/>
            <person name="W."/>
            <person name="Guo"/>
            <person name="J."/>
            <person name="Pan"/>
            <person name="S."/>
            <person name="Fan"/>
            <person name="G."/>
            <person name="Zhang"/>
            <person name="W."/>
            <person name="Zhang"/>
            <person name="R."/>
            <person name="Yu"/>
            <person name="J."/>
            <person name="Zhang"/>
            <person name="X."/>
            <person name="Yin"/>
            <person name="Q."/>
            <person name="Ji"/>
            <person name="C."/>
            <person name="Jin"/>
            <person name="Y."/>
            <person name="Yue"/>
            <person name="G."/>
            <person name="Liu"/>
            <person name="M."/>
            <person name="Xu"/>
            <person name="J."/>
            <person name="Liu"/>
            <person name="S."/>
            <person name="Jordana"/>
            <person name="J."/>
            <person name="Noce"/>
            <person name="A."/>
            <person name="Amills"/>
            <person name="M."/>
            <person name="Wu"/>
            <person name="D.D."/>
            <person name="Li"/>
            <person name="S."/>
            <person name="Zhou"/>
            <person name="X. and Zhong"/>
            <person name="J."/>
        </authorList>
    </citation>
    <scope>NUCLEOTIDE SEQUENCE [LARGE SCALE GENOMIC DNA]</scope>
</reference>
<accession>A0A9L0J749</accession>
<feature type="region of interest" description="Disordered" evidence="1">
    <location>
        <begin position="38"/>
        <end position="62"/>
    </location>
</feature>
<feature type="region of interest" description="Disordered" evidence="1">
    <location>
        <begin position="1"/>
        <end position="22"/>
    </location>
</feature>
<dbReference type="Ensembl" id="ENSEAST00005062291.1">
    <property type="protein sequence ID" value="ENSEASP00005048994.1"/>
    <property type="gene ID" value="ENSEASG00005033056.1"/>
</dbReference>
<evidence type="ECO:0000256" key="1">
    <source>
        <dbReference type="SAM" id="MobiDB-lite"/>
    </source>
</evidence>
<reference evidence="2" key="2">
    <citation type="submission" date="2025-08" db="UniProtKB">
        <authorList>
            <consortium name="Ensembl"/>
        </authorList>
    </citation>
    <scope>IDENTIFICATION</scope>
</reference>
<evidence type="ECO:0000313" key="2">
    <source>
        <dbReference type="Ensembl" id="ENSEASP00005048994.1"/>
    </source>
</evidence>
<organism evidence="2 3">
    <name type="scientific">Equus asinus</name>
    <name type="common">Donkey</name>
    <name type="synonym">Equus africanus asinus</name>
    <dbReference type="NCBI Taxonomy" id="9793"/>
    <lineage>
        <taxon>Eukaryota</taxon>
        <taxon>Metazoa</taxon>
        <taxon>Chordata</taxon>
        <taxon>Craniata</taxon>
        <taxon>Vertebrata</taxon>
        <taxon>Euteleostomi</taxon>
        <taxon>Mammalia</taxon>
        <taxon>Eutheria</taxon>
        <taxon>Laurasiatheria</taxon>
        <taxon>Perissodactyla</taxon>
        <taxon>Equidae</taxon>
        <taxon>Equus</taxon>
    </lineage>
</organism>
<dbReference type="AlphaFoldDB" id="A0A9L0J749"/>
<dbReference type="GeneTree" id="ENSGT01090000263406"/>
<dbReference type="Proteomes" id="UP000694387">
    <property type="component" value="Chromosome 8"/>
</dbReference>
<feature type="compositionally biased region" description="Polar residues" evidence="1">
    <location>
        <begin position="47"/>
        <end position="58"/>
    </location>
</feature>
<sequence>MLKMSQPKNPHKPVLSPLPQHLPSAGLQGLTCRKTHQSSGHCHCLRQNKTGRGQSPQETRLKKDCEITAPSTTVTVTMKRPRPAMTPTVSEEPLHARALHVVPEALRRTGRLPLAPGDLSRRVRRGPGAQVLVQGDVIGAVVGVLTVPAEEAPVRPHVAAIHVLEGVRP</sequence>